<dbReference type="RefSeq" id="WP_086631863.1">
    <property type="nucleotide sequence ID" value="NZ_JOPB01000002.1"/>
</dbReference>
<feature type="transmembrane region" description="Helical" evidence="1">
    <location>
        <begin position="136"/>
        <end position="163"/>
    </location>
</feature>
<feature type="transmembrane region" description="Helical" evidence="1">
    <location>
        <begin position="463"/>
        <end position="484"/>
    </location>
</feature>
<name>A0A251ZWS0_9PROT</name>
<dbReference type="Proteomes" id="UP000194946">
    <property type="component" value="Unassembled WGS sequence"/>
</dbReference>
<dbReference type="AlphaFoldDB" id="A0A251ZWS0"/>
<protein>
    <recommendedName>
        <fullName evidence="4">PepSY-associated TM helix domain-containing protein</fullName>
    </recommendedName>
</protein>
<sequence>MNKKTLSFFRICHQWIGLIGGWFLFLIFISGTISIFDKEITQWMQPELGQHPIAKTISSKALNQSFASWEKYKHIHKNLIALPTDRDPYIKVLHFQDNMLQGVVIDPREGNILPVRATGGGYFIDSLHNNLFIGRYIGGAIVLIIGIAFLLVLISGVIIYLPTLIKNAFFIYHKPTTLRFKSDIHTITGLFFLPFLFIVCISGILFLAPRYMPNGAPPPISTPPKQAAIKQQPPELLPLLKKAETHFNSMPSSIVFTKKEIKFFEGDQQHIARFKNYISFDKKTGQPTSSSTNITPLTLLNKTLLGIHTVRAGDILLRIVFATMGLFSSILIAYGLLFYSQKKRNSQLSTRSIPRLYVDKTIEGINIGIIMGSLIAITTLLWLNRLLPVSLTDRMHWEIRGFFITFFLIICCGIIASLCDKIKLVWISLMGILSSLCLFLPFLDYIQTGRYLNAAINNHNYLYVTIDAIIFLFGVVFLRLYFYIQKKGKN</sequence>
<dbReference type="PANTHER" id="PTHR34219:SF4">
    <property type="entry name" value="PEPSY DOMAIN-CONTAINING PROTEIN"/>
    <property type="match status" value="1"/>
</dbReference>
<feature type="transmembrane region" description="Helical" evidence="1">
    <location>
        <begin position="315"/>
        <end position="340"/>
    </location>
</feature>
<dbReference type="InterPro" id="IPR005625">
    <property type="entry name" value="PepSY-ass_TM"/>
</dbReference>
<evidence type="ECO:0000256" key="1">
    <source>
        <dbReference type="SAM" id="Phobius"/>
    </source>
</evidence>
<feature type="transmembrane region" description="Helical" evidence="1">
    <location>
        <begin position="361"/>
        <end position="382"/>
    </location>
</feature>
<evidence type="ECO:0000313" key="3">
    <source>
        <dbReference type="Proteomes" id="UP000194946"/>
    </source>
</evidence>
<reference evidence="3" key="1">
    <citation type="submission" date="2014-06" db="EMBL/GenBank/DDBJ databases">
        <authorList>
            <person name="Winans N.J."/>
            <person name="Newell P.D."/>
            <person name="Douglas A.E."/>
        </authorList>
    </citation>
    <scope>NUCLEOTIDE SEQUENCE [LARGE SCALE GENOMIC DNA]</scope>
    <source>
        <strain evidence="3">DmL_052</strain>
    </source>
</reference>
<accession>A0A251ZWS0</accession>
<organism evidence="2 3">
    <name type="scientific">Commensalibacter intestini</name>
    <dbReference type="NCBI Taxonomy" id="479936"/>
    <lineage>
        <taxon>Bacteria</taxon>
        <taxon>Pseudomonadati</taxon>
        <taxon>Pseudomonadota</taxon>
        <taxon>Alphaproteobacteria</taxon>
        <taxon>Acetobacterales</taxon>
        <taxon>Acetobacteraceae</taxon>
    </lineage>
</organism>
<feature type="transmembrane region" description="Helical" evidence="1">
    <location>
        <begin position="424"/>
        <end position="443"/>
    </location>
</feature>
<keyword evidence="1" id="KW-1133">Transmembrane helix</keyword>
<comment type="caution">
    <text evidence="2">The sequence shown here is derived from an EMBL/GenBank/DDBJ whole genome shotgun (WGS) entry which is preliminary data.</text>
</comment>
<feature type="transmembrane region" description="Helical" evidence="1">
    <location>
        <begin position="12"/>
        <end position="36"/>
    </location>
</feature>
<dbReference type="EMBL" id="JOPB01000002">
    <property type="protein sequence ID" value="OUI79101.1"/>
    <property type="molecule type" value="Genomic_DNA"/>
</dbReference>
<dbReference type="Pfam" id="PF03929">
    <property type="entry name" value="PepSY_TM"/>
    <property type="match status" value="1"/>
</dbReference>
<keyword evidence="1" id="KW-0472">Membrane</keyword>
<evidence type="ECO:0008006" key="4">
    <source>
        <dbReference type="Google" id="ProtNLM"/>
    </source>
</evidence>
<evidence type="ECO:0000313" key="2">
    <source>
        <dbReference type="EMBL" id="OUI79101.1"/>
    </source>
</evidence>
<keyword evidence="3" id="KW-1185">Reference proteome</keyword>
<dbReference type="PANTHER" id="PTHR34219">
    <property type="entry name" value="IRON-REGULATED INNER MEMBRANE PROTEIN-RELATED"/>
    <property type="match status" value="1"/>
</dbReference>
<gene>
    <name evidence="2" type="ORF">HK18_04115</name>
</gene>
<feature type="transmembrane region" description="Helical" evidence="1">
    <location>
        <begin position="402"/>
        <end position="419"/>
    </location>
</feature>
<keyword evidence="1" id="KW-0812">Transmembrane</keyword>
<feature type="transmembrane region" description="Helical" evidence="1">
    <location>
        <begin position="184"/>
        <end position="208"/>
    </location>
</feature>
<proteinExistence type="predicted"/>